<feature type="region of interest" description="Disordered" evidence="1">
    <location>
        <begin position="999"/>
        <end position="1059"/>
    </location>
</feature>
<feature type="compositionally biased region" description="Pro residues" evidence="1">
    <location>
        <begin position="290"/>
        <end position="299"/>
    </location>
</feature>
<keyword evidence="3" id="KW-1185">Reference proteome</keyword>
<gene>
    <name evidence="2" type="ORF">LSCM4_08271</name>
</gene>
<feature type="region of interest" description="Disordered" evidence="1">
    <location>
        <begin position="1"/>
        <end position="42"/>
    </location>
</feature>
<reference evidence="3" key="2">
    <citation type="journal article" date="2021" name="Sci. Data">
        <title>Chromosome-scale genome sequencing, assembly and annotation of six genomes from subfamily Leishmaniinae.</title>
        <authorList>
            <person name="Almutairi H."/>
            <person name="Urbaniak M.D."/>
            <person name="Bates M.D."/>
            <person name="Jariyapan N."/>
            <person name="Kwakye-Nuako G."/>
            <person name="Thomaz Soccol V."/>
            <person name="Al-Salem W.S."/>
            <person name="Dillon R.J."/>
            <person name="Bates P.A."/>
            <person name="Gatherer D."/>
        </authorList>
    </citation>
    <scope>NUCLEOTIDE SEQUENCE [LARGE SCALE GENOMIC DNA]</scope>
</reference>
<sequence>MPVGSLSASASPYVMEHSLPPPLRAPRRHYGSGTASSNGGGLSLANLAQAFQQLSSDKEMGVRQDRCGQSSGGDAAASPFDSLQEIDRSDGDGAPRGRSEPALQRRSVSSADASSGRTYTSRYAPPHLGKRPHTDAIAHQPLISLSPLYAQRLATLTEAQFCTELESRLGKYDYSSIMQCLHELVRRLSPLSTAFAVVDATVDGDSSDARRVRRQGCAAGKEGPDAEDIATSAARGLMANHRLLTAVLSALNRMDLYVMETEMSRSPHNISAVATAGLDATPTATLCADPQPPLPPPPQQQQQHRDGLPLPETPFSARLCRLLLQWLSREVSCMDATVSLQVLHLLGQQKLFHGEAVLETLVDAIVVHLQRCGSAAAAPTRTESAGGAFTLEEYSLLFDALARFQAQLLRLSYLRQSTEREHDVAHPSAAEASDGKSVDTEDTAAVVAVMGEDDSDPCLASAAAAVRRRALEASSHPVANGRLFHRLAEALSLALWSGERRRLSESAADAATASIDPADASARLLKMNATSFLFLIRALSKLQWWHDGLAAALAAPLTGYVRAHPESALVVVKLVGRRENRSGDVALLEALQDGLLTLLVRRRSALKASGKMALAPRQSREAEMDGDGNGDVNGAAMGLALREAPHLGNSAAGESPHRLAEAPASGAMRAHAPTRAGIDDARDCGAWDWREEEEEEEAADMRLFTTTLETHCTPRELLAPAVSTVASTPRVPAPTQRRAFPALSPAKSASDSAASLTLIDLHALPGTIEALCRFHVRAIAVLLPSCKVGAGAGTTGDEVRARIVRRMQELLSLVFDDTSRAITSVDAITRSLSPMFLGRVLLTLLESTVQLQQAWGTSGPDAPSMHRGEHASTATAHLPHHPLVIELAYAWMVQVMRSRPPPLPPPASHTGKHTAAAEARYRRIAASAFWRRAVLVHDALLKAGLLCCTRPYTAYASGTGAPPRGRYYIPDDALRAAPRVDAAVQRAKVQIRAERQREAAKSAAMEEKERQQRAATPKYASASIQTSAQRQRSPAASSPSPSPHQQRRRSTAVQPARTTDVFAGYTRALSRLL</sequence>
<dbReference type="AlphaFoldDB" id="A0A836KV05"/>
<feature type="compositionally biased region" description="Basic and acidic residues" evidence="1">
    <location>
        <begin position="999"/>
        <end position="1012"/>
    </location>
</feature>
<feature type="compositionally biased region" description="Basic and acidic residues" evidence="1">
    <location>
        <begin position="85"/>
        <end position="99"/>
    </location>
</feature>
<protein>
    <submittedName>
        <fullName evidence="2">Uncharacterized protein</fullName>
    </submittedName>
</protein>
<proteinExistence type="predicted"/>
<feature type="region of interest" description="Disordered" evidence="1">
    <location>
        <begin position="283"/>
        <end position="310"/>
    </location>
</feature>
<dbReference type="GeneID" id="92364074"/>
<feature type="region of interest" description="Disordered" evidence="1">
    <location>
        <begin position="420"/>
        <end position="439"/>
    </location>
</feature>
<comment type="caution">
    <text evidence="2">The sequence shown here is derived from an EMBL/GenBank/DDBJ whole genome shotgun (WGS) entry which is preliminary data.</text>
</comment>
<dbReference type="RefSeq" id="XP_067066173.1">
    <property type="nucleotide sequence ID" value="XM_067210140.1"/>
</dbReference>
<organism evidence="2 3">
    <name type="scientific">Leishmania orientalis</name>
    <dbReference type="NCBI Taxonomy" id="2249476"/>
    <lineage>
        <taxon>Eukaryota</taxon>
        <taxon>Discoba</taxon>
        <taxon>Euglenozoa</taxon>
        <taxon>Kinetoplastea</taxon>
        <taxon>Metakinetoplastina</taxon>
        <taxon>Trypanosomatida</taxon>
        <taxon>Trypanosomatidae</taxon>
        <taxon>Leishmaniinae</taxon>
        <taxon>Leishmania</taxon>
    </lineage>
</organism>
<name>A0A836KV05_9TRYP</name>
<evidence type="ECO:0000313" key="3">
    <source>
        <dbReference type="Proteomes" id="UP000674143"/>
    </source>
</evidence>
<accession>A0A836KV05</accession>
<evidence type="ECO:0000256" key="1">
    <source>
        <dbReference type="SAM" id="MobiDB-lite"/>
    </source>
</evidence>
<feature type="compositionally biased region" description="Low complexity" evidence="1">
    <location>
        <begin position="1027"/>
        <end position="1039"/>
    </location>
</feature>
<reference evidence="3" key="1">
    <citation type="journal article" date="2021" name="Microbiol. Resour. Announc.">
        <title>LGAAP: Leishmaniinae Genome Assembly and Annotation Pipeline.</title>
        <authorList>
            <person name="Almutairi H."/>
            <person name="Urbaniak M.D."/>
            <person name="Bates M.D."/>
            <person name="Jariyapan N."/>
            <person name="Kwakye-Nuako G."/>
            <person name="Thomaz-Soccol V."/>
            <person name="Al-Salem W.S."/>
            <person name="Dillon R.J."/>
            <person name="Bates P.A."/>
            <person name="Gatherer D."/>
        </authorList>
    </citation>
    <scope>NUCLEOTIDE SEQUENCE [LARGE SCALE GENOMIC DNA]</scope>
</reference>
<dbReference type="KEGG" id="loi:92364074"/>
<feature type="region of interest" description="Disordered" evidence="1">
    <location>
        <begin position="56"/>
        <end position="133"/>
    </location>
</feature>
<dbReference type="EMBL" id="JAFHLR010000003">
    <property type="protein sequence ID" value="KAG5488046.1"/>
    <property type="molecule type" value="Genomic_DNA"/>
</dbReference>
<dbReference type="Proteomes" id="UP000674143">
    <property type="component" value="Unassembled WGS sequence"/>
</dbReference>
<feature type="compositionally biased region" description="Basic and acidic residues" evidence="1">
    <location>
        <begin position="56"/>
        <end position="66"/>
    </location>
</feature>
<feature type="compositionally biased region" description="Polar residues" evidence="1">
    <location>
        <begin position="106"/>
        <end position="121"/>
    </location>
</feature>
<feature type="compositionally biased region" description="Polar residues" evidence="1">
    <location>
        <begin position="1"/>
        <end position="10"/>
    </location>
</feature>
<evidence type="ECO:0000313" key="2">
    <source>
        <dbReference type="EMBL" id="KAG5488046.1"/>
    </source>
</evidence>